<feature type="domain" description="GATA-type" evidence="8">
    <location>
        <begin position="1312"/>
        <end position="1347"/>
    </location>
</feature>
<feature type="compositionally biased region" description="Low complexity" evidence="7">
    <location>
        <begin position="54"/>
        <end position="63"/>
    </location>
</feature>
<proteinExistence type="predicted"/>
<evidence type="ECO:0000259" key="10">
    <source>
        <dbReference type="PROSITE" id="PS51194"/>
    </source>
</evidence>
<feature type="region of interest" description="Disordered" evidence="7">
    <location>
        <begin position="577"/>
        <end position="673"/>
    </location>
</feature>
<dbReference type="CDD" id="cd00202">
    <property type="entry name" value="ZnF_GATA"/>
    <property type="match status" value="1"/>
</dbReference>
<feature type="domain" description="Helicase C-terminal" evidence="10">
    <location>
        <begin position="321"/>
        <end position="480"/>
    </location>
</feature>
<dbReference type="PROSITE" id="PS00039">
    <property type="entry name" value="DEAD_ATP_HELICASE"/>
    <property type="match status" value="1"/>
</dbReference>
<evidence type="ECO:0000259" key="9">
    <source>
        <dbReference type="PROSITE" id="PS51192"/>
    </source>
</evidence>
<evidence type="ECO:0000313" key="11">
    <source>
        <dbReference type="EMBL" id="OBZ73603.1"/>
    </source>
</evidence>
<dbReference type="PROSITE" id="PS51194">
    <property type="entry name" value="HELICASE_CTER"/>
    <property type="match status" value="1"/>
</dbReference>
<keyword evidence="3" id="KW-0378">Hydrolase</keyword>
<dbReference type="GO" id="GO:0016787">
    <property type="term" value="F:hydrolase activity"/>
    <property type="evidence" value="ECO:0007669"/>
    <property type="project" value="UniProtKB-KW"/>
</dbReference>
<dbReference type="SUPFAM" id="SSF57716">
    <property type="entry name" value="Glucocorticoid receptor-like (DNA-binding domain)"/>
    <property type="match status" value="1"/>
</dbReference>
<feature type="region of interest" description="Disordered" evidence="7">
    <location>
        <begin position="1285"/>
        <end position="1320"/>
    </location>
</feature>
<feature type="compositionally biased region" description="Basic and acidic residues" evidence="7">
    <location>
        <begin position="1402"/>
        <end position="1415"/>
    </location>
</feature>
<evidence type="ECO:0000256" key="6">
    <source>
        <dbReference type="PROSITE-ProRule" id="PRU00094"/>
    </source>
</evidence>
<evidence type="ECO:0000259" key="8">
    <source>
        <dbReference type="PROSITE" id="PS50114"/>
    </source>
</evidence>
<dbReference type="InterPro" id="IPR001650">
    <property type="entry name" value="Helicase_C-like"/>
</dbReference>
<feature type="compositionally biased region" description="Polar residues" evidence="7">
    <location>
        <begin position="1303"/>
        <end position="1316"/>
    </location>
</feature>
<evidence type="ECO:0000313" key="12">
    <source>
        <dbReference type="Proteomes" id="UP000092993"/>
    </source>
</evidence>
<feature type="compositionally biased region" description="Basic and acidic residues" evidence="7">
    <location>
        <begin position="636"/>
        <end position="656"/>
    </location>
</feature>
<dbReference type="InterPro" id="IPR027417">
    <property type="entry name" value="P-loop_NTPase"/>
</dbReference>
<feature type="domain" description="Helicase ATP-binding" evidence="9">
    <location>
        <begin position="161"/>
        <end position="300"/>
    </location>
</feature>
<feature type="region of interest" description="Disordered" evidence="7">
    <location>
        <begin position="513"/>
        <end position="540"/>
    </location>
</feature>
<evidence type="ECO:0000256" key="7">
    <source>
        <dbReference type="SAM" id="MobiDB-lite"/>
    </source>
</evidence>
<dbReference type="Gene3D" id="3.30.50.10">
    <property type="entry name" value="Erythroid Transcription Factor GATA-1, subunit A"/>
    <property type="match status" value="1"/>
</dbReference>
<feature type="region of interest" description="Disordered" evidence="7">
    <location>
        <begin position="824"/>
        <end position="843"/>
    </location>
</feature>
<feature type="compositionally biased region" description="Polar residues" evidence="7">
    <location>
        <begin position="33"/>
        <end position="53"/>
    </location>
</feature>
<dbReference type="GO" id="GO:0005524">
    <property type="term" value="F:ATP binding"/>
    <property type="evidence" value="ECO:0007669"/>
    <property type="project" value="UniProtKB-KW"/>
</dbReference>
<dbReference type="InterPro" id="IPR011545">
    <property type="entry name" value="DEAD/DEAH_box_helicase_dom"/>
</dbReference>
<dbReference type="OrthoDB" id="196131at2759"/>
<feature type="region of interest" description="Disordered" evidence="7">
    <location>
        <begin position="1083"/>
        <end position="1219"/>
    </location>
</feature>
<evidence type="ECO:0000256" key="5">
    <source>
        <dbReference type="ARBA" id="ARBA00022840"/>
    </source>
</evidence>
<name>A0A1C7M9J7_GRIFR</name>
<dbReference type="PROSITE" id="PS51192">
    <property type="entry name" value="HELICASE_ATP_BIND_1"/>
    <property type="match status" value="1"/>
</dbReference>
<feature type="region of interest" description="Disordered" evidence="7">
    <location>
        <begin position="1354"/>
        <end position="1415"/>
    </location>
</feature>
<gene>
    <name evidence="11" type="primary">drh-9</name>
    <name evidence="11" type="ORF">A0H81_05970</name>
</gene>
<dbReference type="GO" id="GO:0043565">
    <property type="term" value="F:sequence-specific DNA binding"/>
    <property type="evidence" value="ECO:0007669"/>
    <property type="project" value="InterPro"/>
</dbReference>
<feature type="compositionally biased region" description="Pro residues" evidence="7">
    <location>
        <begin position="1121"/>
        <end position="1135"/>
    </location>
</feature>
<dbReference type="SMART" id="SM00490">
    <property type="entry name" value="HELICc"/>
    <property type="match status" value="1"/>
</dbReference>
<evidence type="ECO:0000256" key="1">
    <source>
        <dbReference type="ARBA" id="ARBA00012552"/>
    </source>
</evidence>
<dbReference type="Pfam" id="PF00271">
    <property type="entry name" value="Helicase_C"/>
    <property type="match status" value="1"/>
</dbReference>
<evidence type="ECO:0000256" key="3">
    <source>
        <dbReference type="ARBA" id="ARBA00022801"/>
    </source>
</evidence>
<dbReference type="InterPro" id="IPR014001">
    <property type="entry name" value="Helicase_ATP-bd"/>
</dbReference>
<dbReference type="FunFam" id="3.40.50.300:FF:000008">
    <property type="entry name" value="ATP-dependent RNA helicase RhlB"/>
    <property type="match status" value="1"/>
</dbReference>
<dbReference type="OMA" id="HNERATK"/>
<dbReference type="GO" id="GO:0006355">
    <property type="term" value="P:regulation of DNA-templated transcription"/>
    <property type="evidence" value="ECO:0007669"/>
    <property type="project" value="InterPro"/>
</dbReference>
<dbReference type="GO" id="GO:0008270">
    <property type="term" value="F:zinc ion binding"/>
    <property type="evidence" value="ECO:0007669"/>
    <property type="project" value="UniProtKB-KW"/>
</dbReference>
<dbReference type="EMBL" id="LUGG01000006">
    <property type="protein sequence ID" value="OBZ73603.1"/>
    <property type="molecule type" value="Genomic_DNA"/>
</dbReference>
<organism evidence="11 12">
    <name type="scientific">Grifola frondosa</name>
    <name type="common">Maitake</name>
    <name type="synonym">Polyporus frondosus</name>
    <dbReference type="NCBI Taxonomy" id="5627"/>
    <lineage>
        <taxon>Eukaryota</taxon>
        <taxon>Fungi</taxon>
        <taxon>Dikarya</taxon>
        <taxon>Basidiomycota</taxon>
        <taxon>Agaricomycotina</taxon>
        <taxon>Agaricomycetes</taxon>
        <taxon>Polyporales</taxon>
        <taxon>Grifolaceae</taxon>
        <taxon>Grifola</taxon>
    </lineage>
</organism>
<evidence type="ECO:0000256" key="4">
    <source>
        <dbReference type="ARBA" id="ARBA00022806"/>
    </source>
</evidence>
<dbReference type="Pfam" id="PF00270">
    <property type="entry name" value="DEAD"/>
    <property type="match status" value="2"/>
</dbReference>
<dbReference type="SMART" id="SM00401">
    <property type="entry name" value="ZnF_GATA"/>
    <property type="match status" value="1"/>
</dbReference>
<feature type="compositionally biased region" description="Pro residues" evidence="7">
    <location>
        <begin position="1162"/>
        <end position="1173"/>
    </location>
</feature>
<accession>A0A1C7M9J7</accession>
<keyword evidence="6" id="KW-0862">Zinc</keyword>
<dbReference type="STRING" id="5627.A0A1C7M9J7"/>
<sequence length="1415" mass="154036">MSNGIVNGAGLENQFASLGINGTKSAYVPPHMRSSQRAASSPAVPTNGNGWNDSRSSTPSYRGSPGGRGGYNDRSFTPGGRGVTDGEATVPSPPLGGMDLARRENLLRASLLEKELYGEDNDPSKQHTGINFEKYDDIPVEATGAGVPDPVIAFTSPPLDPVLLENIGDLMACAQTGSGKTGGFLFPILSASFASGPHTPPADPNGGYGRTRKAYPTALILAPTRELAAQTSISNFAKSSEAVTCSALRLVLVDLIERGRISLANIRYLVLDEADRMLDMGFEPQIRRIRHIPRDIQMLARDFMKDYVFLSVGRVGSTSENITQKIEYVEDNDKRSVLLDVLQAQDGGLTLVFVETKRMADMLSDFLLGNNFAATSIHGDRSQREREMALQTFKSGRTPILVATAVAARGLDIPHVTHVINYDLPSDIDDYVHRIGRTGRAGNVELLREANQEIPAWLETIAQEASLALRGTFSLQNSINRVRCPIFHHLPQAMYRPPSPIFDVPEFPTLRRVKPLPKRRRTSHDDAVNPTPTAPASLDRPATAEDLLAHADALTALQSYYLPVLSRMKDLLIETSDQASTPLGDGRDGHEDEEGGEGDYVDHLQQPGNTKKRKVPANMSGSPHGHDTGSGNSGAEDDRHEPTDRGIPTGRDRDYDSVGVSPQTVSPGVLSQKKGKLSRATLAGLHHKEMLKTRKRQLSAVLGALSHVDSLALDMALSSNYPFVKNGIDYRTGAPVKVRLSRRRGPQLARAFRAFKASMPPSAEDLKPFDVPSPDFSFVCHSATSDRLATIKEEVAILHTRFEAELARQAAKAAEAAKQAAAALGGPLAKRTDRSKQGRHQAGPGRIRKVFWINPCWARRVEEERRRNALRSRTPRIPTIFETTCPRAFRIQFLSADVPSRRRQKPGPTVTPASTLVNPADEWICPFCEYSLFYGDEPSFHMAVRNRKKFLKRRQRARERAAAAASGAAPVAASEKNPAVHDDVHAGFETPAHREDLLRFSVFKFARCVCHRSSRRPTLCSELNAGIQLQRRQQQLKAANPHNERATKDGGFVTLPRLIPLSTALLSLNLPISAISQFTHIPTRPSLPIPPIRRHPTITPNSPRTPHVPSPLSPAISGTPSQPPFNHPPPGPYPTQPYAQPTYGVPPAPPPQWASDWGAYPPHFPPPHPPAQEPPYSSNSGRPDVSPNPSNEQRAYQSGPPRPDPRRSDERTPTAPLSVSPVGLDFVKLIDSYRLVMDSTTALSYEAAGPRPISTAEAVERMLQAATYGAQALDAASKRAALEISRPPIDQNPEESDGDASKSRQPSENQPATEGQTCLGCSATSTPEWRRGPMGPRTLCNACGLVYAKLIKKRNRDVNSRSRSGAQSSKQGGQGAHHAVDDLAAASSGDDGSEEEDSYGSQDRRSDLGYHGGRE</sequence>
<keyword evidence="6" id="KW-0863">Zinc-finger</keyword>
<comment type="caution">
    <text evidence="11">The sequence shown here is derived from an EMBL/GenBank/DDBJ whole genome shotgun (WGS) entry which is preliminary data.</text>
</comment>
<keyword evidence="5" id="KW-0067">ATP-binding</keyword>
<feature type="compositionally biased region" description="Low complexity" evidence="7">
    <location>
        <begin position="1361"/>
        <end position="1371"/>
    </location>
</feature>
<reference evidence="11 12" key="1">
    <citation type="submission" date="2016-03" db="EMBL/GenBank/DDBJ databases">
        <title>Whole genome sequencing of Grifola frondosa 9006-11.</title>
        <authorList>
            <person name="Min B."/>
            <person name="Park H."/>
            <person name="Kim J.-G."/>
            <person name="Cho H."/>
            <person name="Oh Y.-L."/>
            <person name="Kong W.-S."/>
            <person name="Choi I.-G."/>
        </authorList>
    </citation>
    <scope>NUCLEOTIDE SEQUENCE [LARGE SCALE GENOMIC DNA]</scope>
    <source>
        <strain evidence="11 12">9006-11</strain>
    </source>
</reference>
<dbReference type="PANTHER" id="PTHR47958">
    <property type="entry name" value="ATP-DEPENDENT RNA HELICASE DBP3"/>
    <property type="match status" value="1"/>
</dbReference>
<feature type="compositionally biased region" description="Polar residues" evidence="7">
    <location>
        <begin position="1176"/>
        <end position="1196"/>
    </location>
</feature>
<dbReference type="InterPro" id="IPR013088">
    <property type="entry name" value="Znf_NHR/GATA"/>
</dbReference>
<keyword evidence="6" id="KW-0479">Metal-binding</keyword>
<dbReference type="SMART" id="SM00487">
    <property type="entry name" value="DEXDc"/>
    <property type="match status" value="1"/>
</dbReference>
<dbReference type="GO" id="GO:0003724">
    <property type="term" value="F:RNA helicase activity"/>
    <property type="evidence" value="ECO:0007669"/>
    <property type="project" value="UniProtKB-EC"/>
</dbReference>
<protein>
    <recommendedName>
        <fullName evidence="1">RNA helicase</fullName>
        <ecNumber evidence="1">3.6.4.13</ecNumber>
    </recommendedName>
</protein>
<dbReference type="Gene3D" id="3.40.50.300">
    <property type="entry name" value="P-loop containing nucleotide triphosphate hydrolases"/>
    <property type="match status" value="3"/>
</dbReference>
<feature type="region of interest" description="Disordered" evidence="7">
    <location>
        <begin position="27"/>
        <end position="98"/>
    </location>
</feature>
<dbReference type="EC" id="3.6.4.13" evidence="1"/>
<dbReference type="CDD" id="cd18787">
    <property type="entry name" value="SF2_C_DEAD"/>
    <property type="match status" value="1"/>
</dbReference>
<dbReference type="SUPFAM" id="SSF52540">
    <property type="entry name" value="P-loop containing nucleoside triphosphate hydrolases"/>
    <property type="match status" value="1"/>
</dbReference>
<keyword evidence="2" id="KW-0547">Nucleotide-binding</keyword>
<keyword evidence="4 11" id="KW-0347">Helicase</keyword>
<dbReference type="Proteomes" id="UP000092993">
    <property type="component" value="Unassembled WGS sequence"/>
</dbReference>
<dbReference type="InterPro" id="IPR000629">
    <property type="entry name" value="RNA-helicase_DEAD-box_CS"/>
</dbReference>
<dbReference type="InterPro" id="IPR000679">
    <property type="entry name" value="Znf_GATA"/>
</dbReference>
<evidence type="ECO:0000256" key="2">
    <source>
        <dbReference type="ARBA" id="ARBA00022741"/>
    </source>
</evidence>
<feature type="compositionally biased region" description="Basic and acidic residues" evidence="7">
    <location>
        <begin position="1203"/>
        <end position="1212"/>
    </location>
</feature>
<dbReference type="Pfam" id="PF00320">
    <property type="entry name" value="GATA"/>
    <property type="match status" value="1"/>
</dbReference>
<keyword evidence="12" id="KW-1185">Reference proteome</keyword>
<dbReference type="PROSITE" id="PS50114">
    <property type="entry name" value="GATA_ZN_FINGER_2"/>
    <property type="match status" value="1"/>
</dbReference>
<feature type="compositionally biased region" description="Basic residues" evidence="7">
    <location>
        <begin position="513"/>
        <end position="522"/>
    </location>
</feature>